<evidence type="ECO:0000313" key="8">
    <source>
        <dbReference type="Proteomes" id="UP000282876"/>
    </source>
</evidence>
<dbReference type="SUPFAM" id="SSF52540">
    <property type="entry name" value="P-loop containing nucleoside triphosphate hydrolases"/>
    <property type="match status" value="1"/>
</dbReference>
<dbReference type="InterPro" id="IPR014001">
    <property type="entry name" value="Helicase_ATP-bd"/>
</dbReference>
<organism evidence="7 8">
    <name type="scientific">Tubulinosema ratisbonensis</name>
    <dbReference type="NCBI Taxonomy" id="291195"/>
    <lineage>
        <taxon>Eukaryota</taxon>
        <taxon>Fungi</taxon>
        <taxon>Fungi incertae sedis</taxon>
        <taxon>Microsporidia</taxon>
        <taxon>Tubulinosematoidea</taxon>
        <taxon>Tubulinosematidae</taxon>
        <taxon>Tubulinosema</taxon>
    </lineage>
</organism>
<dbReference type="PROSITE" id="PS51194">
    <property type="entry name" value="HELICASE_CTER"/>
    <property type="match status" value="1"/>
</dbReference>
<dbReference type="Pfam" id="PF00271">
    <property type="entry name" value="Helicase_C"/>
    <property type="match status" value="1"/>
</dbReference>
<dbReference type="GO" id="GO:0003723">
    <property type="term" value="F:RNA binding"/>
    <property type="evidence" value="ECO:0007669"/>
    <property type="project" value="TreeGrafter"/>
</dbReference>
<dbReference type="GO" id="GO:0016787">
    <property type="term" value="F:hydrolase activity"/>
    <property type="evidence" value="ECO:0007669"/>
    <property type="project" value="UniProtKB-KW"/>
</dbReference>
<dbReference type="Pfam" id="PF00270">
    <property type="entry name" value="DEAD"/>
    <property type="match status" value="1"/>
</dbReference>
<dbReference type="SMART" id="SM00490">
    <property type="entry name" value="HELICc"/>
    <property type="match status" value="1"/>
</dbReference>
<gene>
    <name evidence="7" type="ORF">TUBRATIS_006220</name>
</gene>
<dbReference type="GO" id="GO:0004386">
    <property type="term" value="F:helicase activity"/>
    <property type="evidence" value="ECO:0007669"/>
    <property type="project" value="UniProtKB-KW"/>
</dbReference>
<keyword evidence="2" id="KW-0378">Hydrolase</keyword>
<evidence type="ECO:0000256" key="4">
    <source>
        <dbReference type="ARBA" id="ARBA00022840"/>
    </source>
</evidence>
<dbReference type="InterPro" id="IPR011545">
    <property type="entry name" value="DEAD/DEAH_box_helicase_dom"/>
</dbReference>
<dbReference type="PROSITE" id="PS51192">
    <property type="entry name" value="HELICASE_ATP_BIND_1"/>
    <property type="match status" value="1"/>
</dbReference>
<evidence type="ECO:0000313" key="7">
    <source>
        <dbReference type="EMBL" id="RVD92845.1"/>
    </source>
</evidence>
<dbReference type="InterPro" id="IPR027417">
    <property type="entry name" value="P-loop_NTPase"/>
</dbReference>
<evidence type="ECO:0000256" key="1">
    <source>
        <dbReference type="ARBA" id="ARBA00022741"/>
    </source>
</evidence>
<dbReference type="Gene3D" id="3.40.50.300">
    <property type="entry name" value="P-loop containing nucleotide triphosphate hydrolases"/>
    <property type="match status" value="2"/>
</dbReference>
<feature type="domain" description="Helicase C-terminal" evidence="6">
    <location>
        <begin position="175"/>
        <end position="347"/>
    </location>
</feature>
<dbReference type="InterPro" id="IPR001650">
    <property type="entry name" value="Helicase_C-like"/>
</dbReference>
<dbReference type="CDD" id="cd17917">
    <property type="entry name" value="DEXHc_RHA-like"/>
    <property type="match status" value="1"/>
</dbReference>
<keyword evidence="1" id="KW-0547">Nucleotide-binding</keyword>
<proteinExistence type="predicted"/>
<comment type="caution">
    <text evidence="7">The sequence shown here is derived from an EMBL/GenBank/DDBJ whole genome shotgun (WGS) entry which is preliminary data.</text>
</comment>
<name>A0A437ANQ8_9MICR</name>
<dbReference type="GO" id="GO:0005524">
    <property type="term" value="F:ATP binding"/>
    <property type="evidence" value="ECO:0007669"/>
    <property type="project" value="UniProtKB-KW"/>
</dbReference>
<evidence type="ECO:0000259" key="5">
    <source>
        <dbReference type="PROSITE" id="PS51192"/>
    </source>
</evidence>
<keyword evidence="3 7" id="KW-0347">Helicase</keyword>
<dbReference type="PANTHER" id="PTHR18934:SF91">
    <property type="entry name" value="PRE-MRNA-SPLICING FACTOR ATP-DEPENDENT RNA HELICASE PRP16"/>
    <property type="match status" value="1"/>
</dbReference>
<accession>A0A437ANQ8</accession>
<reference evidence="7 8" key="1">
    <citation type="submission" date="2018-10" db="EMBL/GenBank/DDBJ databases">
        <title>Draft genome sequence of the microsporidian Tubulinosema ratisbonensis.</title>
        <authorList>
            <person name="Polonais V."/>
            <person name="Peyretaillade E."/>
            <person name="Niehus S."/>
            <person name="Wawrzyniak I."/>
            <person name="Franchet A."/>
            <person name="Gaspin C."/>
            <person name="Reichstadt M."/>
            <person name="Belser C."/>
            <person name="Labadie K."/>
            <person name="Delbac F."/>
            <person name="Ferrandon D."/>
        </authorList>
    </citation>
    <scope>NUCLEOTIDE SEQUENCE [LARGE SCALE GENOMIC DNA]</scope>
    <source>
        <strain evidence="7 8">Franzen</strain>
    </source>
</reference>
<dbReference type="OrthoDB" id="10253254at2759"/>
<keyword evidence="8" id="KW-1185">Reference proteome</keyword>
<protein>
    <submittedName>
        <fullName evidence="7">HrpA-like helicase</fullName>
    </submittedName>
</protein>
<keyword evidence="4" id="KW-0067">ATP-binding</keyword>
<evidence type="ECO:0000259" key="6">
    <source>
        <dbReference type="PROSITE" id="PS51194"/>
    </source>
</evidence>
<dbReference type="EMBL" id="RCSS01000132">
    <property type="protein sequence ID" value="RVD92845.1"/>
    <property type="molecule type" value="Genomic_DNA"/>
</dbReference>
<dbReference type="PANTHER" id="PTHR18934">
    <property type="entry name" value="ATP-DEPENDENT RNA HELICASE"/>
    <property type="match status" value="1"/>
</dbReference>
<dbReference type="CDD" id="cd18791">
    <property type="entry name" value="SF2_C_RHA"/>
    <property type="match status" value="1"/>
</dbReference>
<feature type="domain" description="Helicase ATP-binding" evidence="5">
    <location>
        <begin position="13"/>
        <end position="157"/>
    </location>
</feature>
<sequence length="559" mass="64678">MNLPVEKYKNEIIEKVLKNTVTIIKGSTGCGKSTMVPLILSNHFEKIALIEPRRIAVISLFKRLKSISEESIGYKIRFDKKVKKENKIVIFTDGMFLKEENDFDLVILDEVHERSLRIDLLISLFKLTNQKLVLMSANVDTEKFTNFFNTTSFIDIKHNSFPLNIVYEENPVCDYVKSSFLKIKEIILLNLSGDILCFLPGEEDIKELFLLCKNIPLVKVYKIHSTMNDFDQQKIFESSNCKKIILSTNICESSLTIPGISFVIDTGLQKSKIMNVTNNLVGINYFGIEKISKQSAEQRAGRSNREGTGHCYRLYTKESFSKLKETTPEITKSDLKDFFLFLIYKKINFLKIKMLDLPNKKHVGEALNYLWENKLIKLQEESLKSKKMPFKISKKGKEVIKLPLPVNISVFLYECRNRGLSESGEMICSLLSLENFNFIPKSKNISDLSFLLQAMKGFISAENKIEFCIKNDLPHKGMEKGLRIFQQLKTKKDTSEEDIDRIFSDVFWYNASVKEKYGIFKHRKSGNLIYWYGNESKITYIDVFYNGKAYARIVGKYFE</sequence>
<evidence type="ECO:0000256" key="2">
    <source>
        <dbReference type="ARBA" id="ARBA00022801"/>
    </source>
</evidence>
<dbReference type="SMART" id="SM00487">
    <property type="entry name" value="DEXDc"/>
    <property type="match status" value="1"/>
</dbReference>
<dbReference type="Proteomes" id="UP000282876">
    <property type="component" value="Unassembled WGS sequence"/>
</dbReference>
<dbReference type="VEuPathDB" id="MicrosporidiaDB:TUBRATIS_006220"/>
<dbReference type="AlphaFoldDB" id="A0A437ANQ8"/>
<dbReference type="STRING" id="291195.A0A437ANQ8"/>
<evidence type="ECO:0000256" key="3">
    <source>
        <dbReference type="ARBA" id="ARBA00022806"/>
    </source>
</evidence>